<dbReference type="AlphaFoldDB" id="A0A8S1QIK9"/>
<comment type="caution">
    <text evidence="1">The sequence shown here is derived from an EMBL/GenBank/DDBJ whole genome shotgun (WGS) entry which is preliminary data.</text>
</comment>
<proteinExistence type="predicted"/>
<keyword evidence="2" id="KW-1185">Reference proteome</keyword>
<sequence length="51" mass="6233">MYQKIVILYQKLTNEKIKKQRIQMKKCSTYFIHKGTILTKNQEIKQVFQDI</sequence>
<name>A0A8S1QIK9_PARPR</name>
<evidence type="ECO:0000313" key="1">
    <source>
        <dbReference type="EMBL" id="CAD8115858.1"/>
    </source>
</evidence>
<reference evidence="1" key="1">
    <citation type="submission" date="2021-01" db="EMBL/GenBank/DDBJ databases">
        <authorList>
            <consortium name="Genoscope - CEA"/>
            <person name="William W."/>
        </authorList>
    </citation>
    <scope>NUCLEOTIDE SEQUENCE</scope>
</reference>
<dbReference type="EMBL" id="CAJJDM010000175">
    <property type="protein sequence ID" value="CAD8115858.1"/>
    <property type="molecule type" value="Genomic_DNA"/>
</dbReference>
<gene>
    <name evidence="1" type="ORF">PPRIM_AZ9-3.1.T1660076</name>
</gene>
<evidence type="ECO:0000313" key="2">
    <source>
        <dbReference type="Proteomes" id="UP000688137"/>
    </source>
</evidence>
<organism evidence="1 2">
    <name type="scientific">Paramecium primaurelia</name>
    <dbReference type="NCBI Taxonomy" id="5886"/>
    <lineage>
        <taxon>Eukaryota</taxon>
        <taxon>Sar</taxon>
        <taxon>Alveolata</taxon>
        <taxon>Ciliophora</taxon>
        <taxon>Intramacronucleata</taxon>
        <taxon>Oligohymenophorea</taxon>
        <taxon>Peniculida</taxon>
        <taxon>Parameciidae</taxon>
        <taxon>Paramecium</taxon>
    </lineage>
</organism>
<accession>A0A8S1QIK9</accession>
<dbReference type="Proteomes" id="UP000688137">
    <property type="component" value="Unassembled WGS sequence"/>
</dbReference>
<protein>
    <submittedName>
        <fullName evidence="1">Uncharacterized protein</fullName>
    </submittedName>
</protein>